<protein>
    <submittedName>
        <fullName evidence="1">Uncharacterized protein</fullName>
    </submittedName>
</protein>
<evidence type="ECO:0000313" key="2">
    <source>
        <dbReference type="Proteomes" id="UP000093197"/>
    </source>
</evidence>
<reference evidence="1 2" key="1">
    <citation type="journal article" date="2016" name="PLoS ONE">
        <title>Genomic Diversity of Enterotoxigenic Strains of Bacteroides fragilis.</title>
        <authorList>
            <person name="Pierce J.V."/>
            <person name="Bernstein H.D."/>
        </authorList>
    </citation>
    <scope>NUCLEOTIDE SEQUENCE [LARGE SCALE GENOMIC DNA]</scope>
    <source>
        <strain evidence="1 2">20793-3</strain>
    </source>
</reference>
<dbReference type="AlphaFoldDB" id="A0A853PNN0"/>
<sequence length="39" mass="4614">MWQDIPLLTQITDIITLITDISDKEEQYWPEHPIFAGNK</sequence>
<accession>A0A853PNN0</accession>
<evidence type="ECO:0000313" key="1">
    <source>
        <dbReference type="EMBL" id="OCR27507.1"/>
    </source>
</evidence>
<dbReference type="Proteomes" id="UP000093197">
    <property type="component" value="Unassembled WGS sequence"/>
</dbReference>
<name>A0A853PNN0_BACFG</name>
<gene>
    <name evidence="1" type="ORF">AC094_42790</name>
</gene>
<comment type="caution">
    <text evidence="1">The sequence shown here is derived from an EMBL/GenBank/DDBJ whole genome shotgun (WGS) entry which is preliminary data.</text>
</comment>
<proteinExistence type="predicted"/>
<organism evidence="1 2">
    <name type="scientific">Bacteroides fragilis</name>
    <dbReference type="NCBI Taxonomy" id="817"/>
    <lineage>
        <taxon>Bacteria</taxon>
        <taxon>Pseudomonadati</taxon>
        <taxon>Bacteroidota</taxon>
        <taxon>Bacteroidia</taxon>
        <taxon>Bacteroidales</taxon>
        <taxon>Bacteroidaceae</taxon>
        <taxon>Bacteroides</taxon>
    </lineage>
</organism>
<dbReference type="EMBL" id="LIDT01000044">
    <property type="protein sequence ID" value="OCR27507.1"/>
    <property type="molecule type" value="Genomic_DNA"/>
</dbReference>